<reference evidence="2" key="1">
    <citation type="journal article" date="2019" name="Int. J. Syst. Evol. Microbiol.">
        <title>The Global Catalogue of Microorganisms (GCM) 10K type strain sequencing project: providing services to taxonomists for standard genome sequencing and annotation.</title>
        <authorList>
            <consortium name="The Broad Institute Genomics Platform"/>
            <consortium name="The Broad Institute Genome Sequencing Center for Infectious Disease"/>
            <person name="Wu L."/>
            <person name="Ma J."/>
        </authorList>
    </citation>
    <scope>NUCLEOTIDE SEQUENCE [LARGE SCALE GENOMIC DNA]</scope>
    <source>
        <strain evidence="2">CGMCC 1.12151</strain>
    </source>
</reference>
<comment type="caution">
    <text evidence="1">The sequence shown here is derived from an EMBL/GenBank/DDBJ whole genome shotgun (WGS) entry which is preliminary data.</text>
</comment>
<organism evidence="1 2">
    <name type="scientific">Planococcus dechangensis</name>
    <dbReference type="NCBI Taxonomy" id="1176255"/>
    <lineage>
        <taxon>Bacteria</taxon>
        <taxon>Bacillati</taxon>
        <taxon>Bacillota</taxon>
        <taxon>Bacilli</taxon>
        <taxon>Bacillales</taxon>
        <taxon>Caryophanaceae</taxon>
        <taxon>Planococcus</taxon>
    </lineage>
</organism>
<dbReference type="RefSeq" id="WP_377275941.1">
    <property type="nucleotide sequence ID" value="NZ_JBHSGL010000002.1"/>
</dbReference>
<evidence type="ECO:0008006" key="3">
    <source>
        <dbReference type="Google" id="ProtNLM"/>
    </source>
</evidence>
<dbReference type="InterPro" id="IPR017853">
    <property type="entry name" value="GH"/>
</dbReference>
<name>A0ABV9M7R0_9BACL</name>
<dbReference type="SUPFAM" id="SSF51445">
    <property type="entry name" value="(Trans)glycosidases"/>
    <property type="match status" value="1"/>
</dbReference>
<dbReference type="EMBL" id="JBHSGL010000002">
    <property type="protein sequence ID" value="MFC4711449.1"/>
    <property type="molecule type" value="Genomic_DNA"/>
</dbReference>
<dbReference type="Proteomes" id="UP001595932">
    <property type="component" value="Unassembled WGS sequence"/>
</dbReference>
<gene>
    <name evidence="1" type="ORF">ACFO5U_01180</name>
</gene>
<evidence type="ECO:0000313" key="1">
    <source>
        <dbReference type="EMBL" id="MFC4711449.1"/>
    </source>
</evidence>
<dbReference type="Gene3D" id="3.20.20.80">
    <property type="entry name" value="Glycosidases"/>
    <property type="match status" value="2"/>
</dbReference>
<sequence>MKKLITGVVTAVVLLSLPFIVWLTQQQKPLEVAIIDKTVPSESYREHKGLTWILNHNRYVTGSQTNYEKDSGYYGFMPNEAEESYEIKEITELGESYDLIYLADTYGVYKEDLPWQPADSERSELIYGGLQMAEWQTIKQQVMDSGTDLVVEFNTFASPTEQAVSADMEAFLGVEWSGWTGRYFADLEKGTAVPEWIVENYEGDGQDWQFEKGGFVLVEDASGKIVVLSEQQGDIEEGGLHVNFTDGGKSAFDLGNSPSFDYWFDINEVQQADVLAEYEWQLADKGQALLSEYGIPSSFPAVVHRTVNDAQVYYFAGDFVDVEDVPAVYQYSGLAKLRSLLSLDAFSGTDHFYWKTYVPMMQSILAGTEEKELAPVEQASTAAEKEGLTYPARIAGEQYEVFEDGEWREFTIKGVNMGMAKPGTFPGEAAITREEYDRWFEAIGEMNANAIRVYTLHPPAFYEAFAQYNKNADTPLYLFHGVWIDEGPLEETLDAFTPEITERFQQEMKTVVDAVHGDAQVEQEPGHAFGNYKADISDYVIGWMIGIEWYPLTVAEMDKKYPDLGDYSGRFIETEDANPMEHWLAEQFDVLAEYEVDAYESMRPLSFTNWVTTDNLDQPAEPSNQEDMATVDPNHIHTKGEFEEVGMFASYHVYPYYPDFLNLEENYTEFIDHRGKPNNYAGYLRDLNESHDMPLLIAEFGIPGSRGMTHKNPFGWNQGFISESEQGEIVSHLYEDILEEELLGGLVFTWQDEWFKRTWNTMDYDNPDERPFWSNAQTNEQQFGLLSFDRHKVKVDGEDDWQEESILYEKTDGALRTLSMDSDERYVYVKADFDPTKEWWGQDELRLYFSIRNDAGIEIEDEFLADFELSIDGEQAALRVAGDYDTFYYDYHERLKMIPEEKDIEDTFHPMRLALNKEFTRPDTGEVYPFEYYETGEMRFGMANPEHAEYDSLNDYYYSEDTGILEIRIPWMLLNSKDPAKKEFTGDLQKDGIEASVTVDGIKAAAVLGEGQELESLGLSDSKMYSWEPWGMPLSEERLKESYYILQETFGKVE</sequence>
<keyword evidence="2" id="KW-1185">Reference proteome</keyword>
<evidence type="ECO:0000313" key="2">
    <source>
        <dbReference type="Proteomes" id="UP001595932"/>
    </source>
</evidence>
<accession>A0ABV9M7R0</accession>
<proteinExistence type="predicted"/>
<protein>
    <recommendedName>
        <fullName evidence="3">Family 2 glycosyl transferase</fullName>
    </recommendedName>
</protein>